<evidence type="ECO:0000256" key="4">
    <source>
        <dbReference type="ARBA" id="ARBA00022842"/>
    </source>
</evidence>
<dbReference type="PANTHER" id="PTHR46193:SF18">
    <property type="entry name" value="HEXITOL PHOSPHATASE B"/>
    <property type="match status" value="1"/>
</dbReference>
<dbReference type="Proteomes" id="UP000712080">
    <property type="component" value="Unassembled WGS sequence"/>
</dbReference>
<organism evidence="6 7">
    <name type="scientific">Flavobacterium silvaticum</name>
    <dbReference type="NCBI Taxonomy" id="1852020"/>
    <lineage>
        <taxon>Bacteria</taxon>
        <taxon>Pseudomonadati</taxon>
        <taxon>Bacteroidota</taxon>
        <taxon>Flavobacteriia</taxon>
        <taxon>Flavobacteriales</taxon>
        <taxon>Flavobacteriaceae</taxon>
        <taxon>Flavobacterium</taxon>
    </lineage>
</organism>
<dbReference type="Gene3D" id="3.40.50.1000">
    <property type="entry name" value="HAD superfamily/HAD-like"/>
    <property type="match status" value="1"/>
</dbReference>
<keyword evidence="3" id="KW-0479">Metal-binding</keyword>
<keyword evidence="7" id="KW-1185">Reference proteome</keyword>
<dbReference type="AlphaFoldDB" id="A0A972FTC9"/>
<dbReference type="EMBL" id="JAAMPU010000104">
    <property type="protein sequence ID" value="NMH28133.1"/>
    <property type="molecule type" value="Genomic_DNA"/>
</dbReference>
<dbReference type="InterPro" id="IPR041492">
    <property type="entry name" value="HAD_2"/>
</dbReference>
<comment type="caution">
    <text evidence="6">The sequence shown here is derived from an EMBL/GenBank/DDBJ whole genome shotgun (WGS) entry which is preliminary data.</text>
</comment>
<dbReference type="InterPro" id="IPR023198">
    <property type="entry name" value="PGP-like_dom2"/>
</dbReference>
<dbReference type="Pfam" id="PF13419">
    <property type="entry name" value="HAD_2"/>
    <property type="match status" value="1"/>
</dbReference>
<dbReference type="NCBIfam" id="TIGR01509">
    <property type="entry name" value="HAD-SF-IA-v3"/>
    <property type="match status" value="1"/>
</dbReference>
<accession>A0A972FTC9</accession>
<comment type="similarity">
    <text evidence="2">Belongs to the HAD-like hydrolase superfamily. CbbY/CbbZ/Gph/YieH family.</text>
</comment>
<proteinExistence type="inferred from homology"/>
<dbReference type="InterPro" id="IPR023214">
    <property type="entry name" value="HAD_sf"/>
</dbReference>
<dbReference type="InterPro" id="IPR006439">
    <property type="entry name" value="HAD-SF_hydro_IA"/>
</dbReference>
<reference evidence="6" key="1">
    <citation type="submission" date="2020-02" db="EMBL/GenBank/DDBJ databases">
        <title>Flavobacterium sp. genome.</title>
        <authorList>
            <person name="Jung H.S."/>
            <person name="Baek J.H."/>
            <person name="Jeon C.O."/>
        </authorList>
    </citation>
    <scope>NUCLEOTIDE SEQUENCE</scope>
    <source>
        <strain evidence="6">SE-s28</strain>
    </source>
</reference>
<dbReference type="SUPFAM" id="SSF56784">
    <property type="entry name" value="HAD-like"/>
    <property type="match status" value="1"/>
</dbReference>
<dbReference type="GO" id="GO:0046872">
    <property type="term" value="F:metal ion binding"/>
    <property type="evidence" value="ECO:0007669"/>
    <property type="project" value="UniProtKB-KW"/>
</dbReference>
<dbReference type="PANTHER" id="PTHR46193">
    <property type="entry name" value="6-PHOSPHOGLUCONATE PHOSPHATASE"/>
    <property type="match status" value="1"/>
</dbReference>
<keyword evidence="4" id="KW-0460">Magnesium</keyword>
<dbReference type="InterPro" id="IPR036412">
    <property type="entry name" value="HAD-like_sf"/>
</dbReference>
<dbReference type="RefSeq" id="WP_169527239.1">
    <property type="nucleotide sequence ID" value="NZ_JAAMPU010000104.1"/>
</dbReference>
<sequence length="223" mass="25373">MKNIIKPKAVIFDMDGTLVDNIPFHKKAWLTFLAKHNIHLEPEHFNAQNHGTIDEMIKRFFGENLNPKRITELGFEKEQTYRYLYREHISEIEGLTKFLRNLKNQNIKIGLATMGDIPNIDFILDALQIRDYFDGIVGGHMISKGKPDPEIFNTVATLLHVENNDCLVFEDSIGGVRSARSANMCVIGIMTTESSDDLKANGCFRTIKSFVECCDVDFLKSTT</sequence>
<evidence type="ECO:0000256" key="2">
    <source>
        <dbReference type="ARBA" id="ARBA00006171"/>
    </source>
</evidence>
<dbReference type="InterPro" id="IPR051600">
    <property type="entry name" value="Beta-PGM-like"/>
</dbReference>
<dbReference type="NCBIfam" id="TIGR01549">
    <property type="entry name" value="HAD-SF-IA-v1"/>
    <property type="match status" value="1"/>
</dbReference>
<name>A0A972FTC9_9FLAO</name>
<dbReference type="SFLD" id="SFLDG01135">
    <property type="entry name" value="C1.5.6:_HAD__Beta-PGM__Phospha"/>
    <property type="match status" value="1"/>
</dbReference>
<gene>
    <name evidence="6" type="ORF">G6047_08815</name>
</gene>
<dbReference type="GO" id="GO:0003824">
    <property type="term" value="F:catalytic activity"/>
    <property type="evidence" value="ECO:0007669"/>
    <property type="project" value="UniProtKB-ARBA"/>
</dbReference>
<evidence type="ECO:0000256" key="5">
    <source>
        <dbReference type="ARBA" id="ARBA00023277"/>
    </source>
</evidence>
<dbReference type="SFLD" id="SFLDS00003">
    <property type="entry name" value="Haloacid_Dehalogenase"/>
    <property type="match status" value="1"/>
</dbReference>
<keyword evidence="5" id="KW-0119">Carbohydrate metabolism</keyword>
<evidence type="ECO:0000256" key="1">
    <source>
        <dbReference type="ARBA" id="ARBA00001946"/>
    </source>
</evidence>
<evidence type="ECO:0000256" key="3">
    <source>
        <dbReference type="ARBA" id="ARBA00022723"/>
    </source>
</evidence>
<dbReference type="CDD" id="cd07505">
    <property type="entry name" value="HAD_BPGM-like"/>
    <property type="match status" value="1"/>
</dbReference>
<comment type="cofactor">
    <cofactor evidence="1">
        <name>Mg(2+)</name>
        <dbReference type="ChEBI" id="CHEBI:18420"/>
    </cofactor>
</comment>
<protein>
    <submittedName>
        <fullName evidence="6">HAD family phosphatase</fullName>
    </submittedName>
</protein>
<dbReference type="Gene3D" id="1.10.150.240">
    <property type="entry name" value="Putative phosphatase, domain 2"/>
    <property type="match status" value="1"/>
</dbReference>
<evidence type="ECO:0000313" key="7">
    <source>
        <dbReference type="Proteomes" id="UP000712080"/>
    </source>
</evidence>
<evidence type="ECO:0000313" key="6">
    <source>
        <dbReference type="EMBL" id="NMH28133.1"/>
    </source>
</evidence>
<dbReference type="SFLD" id="SFLDG01129">
    <property type="entry name" value="C1.5:_HAD__Beta-PGM__Phosphata"/>
    <property type="match status" value="1"/>
</dbReference>